<keyword evidence="10" id="KW-0812">Transmembrane</keyword>
<evidence type="ECO:0000256" key="1">
    <source>
        <dbReference type="ARBA" id="ARBA00022448"/>
    </source>
</evidence>
<evidence type="ECO:0000256" key="9">
    <source>
        <dbReference type="SAM" id="MobiDB-lite"/>
    </source>
</evidence>
<dbReference type="PANTHER" id="PTHR47143">
    <property type="entry name" value="TRANSIENT RECEPTOR POTENTIAL CATION CHANNEL PROTEIN PAINLESS"/>
    <property type="match status" value="1"/>
</dbReference>
<gene>
    <name evidence="11" type="ORF">ZHAS_00006545</name>
</gene>
<keyword evidence="1" id="KW-0813">Transport</keyword>
<dbReference type="AlphaFoldDB" id="A0A084VML1"/>
<keyword evidence="6" id="KW-0325">Glycoprotein</keyword>
<evidence type="ECO:0000256" key="4">
    <source>
        <dbReference type="ARBA" id="ARBA00023043"/>
    </source>
</evidence>
<keyword evidence="10" id="KW-0472">Membrane</keyword>
<dbReference type="EMBL" id="ATLV01014601">
    <property type="status" value="NOT_ANNOTATED_CDS"/>
    <property type="molecule type" value="Genomic_DNA"/>
</dbReference>
<dbReference type="Proteomes" id="UP000030765">
    <property type="component" value="Unassembled WGS sequence"/>
</dbReference>
<organism evidence="11">
    <name type="scientific">Anopheles sinensis</name>
    <name type="common">Mosquito</name>
    <dbReference type="NCBI Taxonomy" id="74873"/>
    <lineage>
        <taxon>Eukaryota</taxon>
        <taxon>Metazoa</taxon>
        <taxon>Ecdysozoa</taxon>
        <taxon>Arthropoda</taxon>
        <taxon>Hexapoda</taxon>
        <taxon>Insecta</taxon>
        <taxon>Pterygota</taxon>
        <taxon>Neoptera</taxon>
        <taxon>Endopterygota</taxon>
        <taxon>Diptera</taxon>
        <taxon>Nematocera</taxon>
        <taxon>Culicoidea</taxon>
        <taxon>Culicidae</taxon>
        <taxon>Anophelinae</taxon>
        <taxon>Anopheles</taxon>
    </lineage>
</organism>
<dbReference type="GO" id="GO:1902495">
    <property type="term" value="C:transmembrane transporter complex"/>
    <property type="evidence" value="ECO:0007669"/>
    <property type="project" value="TreeGrafter"/>
</dbReference>
<reference evidence="11 13" key="1">
    <citation type="journal article" date="2014" name="BMC Genomics">
        <title>Genome sequence of Anopheles sinensis provides insight into genetics basis of mosquito competence for malaria parasites.</title>
        <authorList>
            <person name="Zhou D."/>
            <person name="Zhang D."/>
            <person name="Ding G."/>
            <person name="Shi L."/>
            <person name="Hou Q."/>
            <person name="Ye Y."/>
            <person name="Xu Y."/>
            <person name="Zhou H."/>
            <person name="Xiong C."/>
            <person name="Li S."/>
            <person name="Yu J."/>
            <person name="Hong S."/>
            <person name="Yu X."/>
            <person name="Zou P."/>
            <person name="Chen C."/>
            <person name="Chang X."/>
            <person name="Wang W."/>
            <person name="Lv Y."/>
            <person name="Sun Y."/>
            <person name="Ma L."/>
            <person name="Shen B."/>
            <person name="Zhu C."/>
        </authorList>
    </citation>
    <scope>NUCLEOTIDE SEQUENCE [LARGE SCALE GENOMIC DNA]</scope>
</reference>
<keyword evidence="4 8" id="KW-0040">ANK repeat</keyword>
<feature type="repeat" description="ANK" evidence="8">
    <location>
        <begin position="439"/>
        <end position="463"/>
    </location>
</feature>
<accession>A0A084VML1</accession>
<dbReference type="SUPFAM" id="SSF48403">
    <property type="entry name" value="Ankyrin repeat"/>
    <property type="match status" value="1"/>
</dbReference>
<dbReference type="PANTHER" id="PTHR47143:SF1">
    <property type="entry name" value="ION_TRANS DOMAIN-CONTAINING PROTEIN"/>
    <property type="match status" value="1"/>
</dbReference>
<sequence>MVNDIAKYAEFLKLFIEHFKAYNECIEAKYQPKDKPKKQRSPIFNNDPRTMRDLDAPLHFAVRQLNEGFIEWLLKQSETDVNLRNKQRQTPLAILCVMYDWYMETMPKLKLRIEEIKKERETADKMQQIWLDEEEIEVSAQKEELEMNAPTILKLIKRLLEKGADFNIYMNVGALPFDFLRKYDTEADVAEIINSQIKSNVAMTENPSKQLNADAEGKIKSKNRIVEFYKKSKDKDDHVTVELLEIFICFNDLQKFKQYWENFEVTSDNVKKVITLLLHVAVERNYTSCVELIIKKASKEIFKVEQNKAKDTQVTRSVPPGRRHTLWCRFTDSSLSMSAEDFSDSQTVVNSSFNVETDTHEQRPNSKPKDGRMVHRTELKGLLKKMDDRLLVNENPLLINTLNGAYTMKQKKESAFLLECAKILINNHSKVDMYRVDMNGNTALHLALSYGYENLALLMLKHGNGLMRFMNNQNFTPIDYGRRQFWEDYLDNCITAGDRTELKLNVNFLQPLAKKEPTESKPKVSCYGSWLSCFKFFKPMKELHNSKYHFARTVNDMTALRLISLSKDRKEFLMHPVIVAFIIMKWERLCHWNILNFLLTTITMFTFAGYTLLSPGTLKDFGR</sequence>
<evidence type="ECO:0000256" key="6">
    <source>
        <dbReference type="ARBA" id="ARBA00023180"/>
    </source>
</evidence>
<keyword evidence="10" id="KW-1133">Transmembrane helix</keyword>
<keyword evidence="7" id="KW-0407">Ion channel</keyword>
<evidence type="ECO:0000256" key="8">
    <source>
        <dbReference type="PROSITE-ProRule" id="PRU00023"/>
    </source>
</evidence>
<dbReference type="VEuPathDB" id="VectorBase:ASIS009610"/>
<name>A0A084VML1_ANOSI</name>
<feature type="transmembrane region" description="Helical" evidence="10">
    <location>
        <begin position="594"/>
        <end position="613"/>
    </location>
</feature>
<evidence type="ECO:0000313" key="12">
    <source>
        <dbReference type="EnsemblMetazoa" id="ASIC006545-PA"/>
    </source>
</evidence>
<dbReference type="Gene3D" id="1.25.40.20">
    <property type="entry name" value="Ankyrin repeat-containing domain"/>
    <property type="match status" value="2"/>
</dbReference>
<evidence type="ECO:0000313" key="13">
    <source>
        <dbReference type="Proteomes" id="UP000030765"/>
    </source>
</evidence>
<feature type="compositionally biased region" description="Basic and acidic residues" evidence="9">
    <location>
        <begin position="357"/>
        <end position="374"/>
    </location>
</feature>
<reference evidence="12" key="2">
    <citation type="submission" date="2020-05" db="UniProtKB">
        <authorList>
            <consortium name="EnsemblMetazoa"/>
        </authorList>
    </citation>
    <scope>IDENTIFICATION</scope>
</reference>
<evidence type="ECO:0000256" key="5">
    <source>
        <dbReference type="ARBA" id="ARBA00023065"/>
    </source>
</evidence>
<keyword evidence="3" id="KW-0677">Repeat</keyword>
<dbReference type="GO" id="GO:0022857">
    <property type="term" value="F:transmembrane transporter activity"/>
    <property type="evidence" value="ECO:0007669"/>
    <property type="project" value="TreeGrafter"/>
</dbReference>
<dbReference type="InterPro" id="IPR002110">
    <property type="entry name" value="Ankyrin_rpt"/>
</dbReference>
<dbReference type="VEuPathDB" id="VectorBase:ASIC006545"/>
<feature type="region of interest" description="Disordered" evidence="9">
    <location>
        <begin position="354"/>
        <end position="374"/>
    </location>
</feature>
<dbReference type="OrthoDB" id="10254927at2759"/>
<dbReference type="Pfam" id="PF00023">
    <property type="entry name" value="Ank"/>
    <property type="match status" value="1"/>
</dbReference>
<evidence type="ECO:0000313" key="11">
    <source>
        <dbReference type="EMBL" id="KFB39205.1"/>
    </source>
</evidence>
<dbReference type="InterPro" id="IPR036770">
    <property type="entry name" value="Ankyrin_rpt-contain_sf"/>
</dbReference>
<dbReference type="PROSITE" id="PS50297">
    <property type="entry name" value="ANK_REP_REGION"/>
    <property type="match status" value="1"/>
</dbReference>
<keyword evidence="5" id="KW-0406">Ion transport</keyword>
<keyword evidence="2" id="KW-0716">Sensory transduction</keyword>
<evidence type="ECO:0000256" key="2">
    <source>
        <dbReference type="ARBA" id="ARBA00022606"/>
    </source>
</evidence>
<keyword evidence="13" id="KW-1185">Reference proteome</keyword>
<evidence type="ECO:0000256" key="3">
    <source>
        <dbReference type="ARBA" id="ARBA00022737"/>
    </source>
</evidence>
<dbReference type="GO" id="GO:0034220">
    <property type="term" value="P:monoatomic ion transmembrane transport"/>
    <property type="evidence" value="ECO:0007669"/>
    <property type="project" value="UniProtKB-KW"/>
</dbReference>
<dbReference type="STRING" id="74873.A0A084VML1"/>
<evidence type="ECO:0000256" key="7">
    <source>
        <dbReference type="ARBA" id="ARBA00023303"/>
    </source>
</evidence>
<evidence type="ECO:0000256" key="10">
    <source>
        <dbReference type="SAM" id="Phobius"/>
    </source>
</evidence>
<protein>
    <submittedName>
        <fullName evidence="11">AGAP001011-PA-like protein</fullName>
    </submittedName>
</protein>
<dbReference type="PROSITE" id="PS50088">
    <property type="entry name" value="ANK_REPEAT"/>
    <property type="match status" value="1"/>
</dbReference>
<dbReference type="EMBL" id="KE524975">
    <property type="protein sequence ID" value="KFB39205.1"/>
    <property type="molecule type" value="Genomic_DNA"/>
</dbReference>
<dbReference type="InterPro" id="IPR052076">
    <property type="entry name" value="TRP_cation_channel"/>
</dbReference>
<dbReference type="SMART" id="SM00248">
    <property type="entry name" value="ANK"/>
    <property type="match status" value="3"/>
</dbReference>
<dbReference type="EnsemblMetazoa" id="ASIC006545-RA">
    <property type="protein sequence ID" value="ASIC006545-PA"/>
    <property type="gene ID" value="ASIC006545"/>
</dbReference>
<proteinExistence type="predicted"/>